<evidence type="ECO:0000256" key="4">
    <source>
        <dbReference type="ARBA" id="ARBA00022448"/>
    </source>
</evidence>
<evidence type="ECO:0000313" key="13">
    <source>
        <dbReference type="EMBL" id="KAK9763833.1"/>
    </source>
</evidence>
<dbReference type="Pfam" id="PF00787">
    <property type="entry name" value="PX"/>
    <property type="match status" value="1"/>
</dbReference>
<dbReference type="InterPro" id="IPR001683">
    <property type="entry name" value="PX_dom"/>
</dbReference>
<comment type="subcellular location">
    <subcellularLocation>
        <location evidence="2">Cytoplasm</location>
    </subcellularLocation>
    <subcellularLocation>
        <location evidence="1">Endomembrane system</location>
        <topology evidence="1">Peripheral membrane protein</topology>
    </subcellularLocation>
</comment>
<feature type="domain" description="PX" evidence="12">
    <location>
        <begin position="97"/>
        <end position="219"/>
    </location>
</feature>
<evidence type="ECO:0000256" key="9">
    <source>
        <dbReference type="ARBA" id="ARBA00041273"/>
    </source>
</evidence>
<dbReference type="Gene3D" id="1.20.1270.60">
    <property type="entry name" value="Arfaptin homology (AH) domain/BAR domain"/>
    <property type="match status" value="1"/>
</dbReference>
<dbReference type="SMART" id="SM00312">
    <property type="entry name" value="PX"/>
    <property type="match status" value="1"/>
</dbReference>
<dbReference type="PANTHER" id="PTHR45949:SF2">
    <property type="entry name" value="SORTING NEXIN-4"/>
    <property type="match status" value="1"/>
</dbReference>
<keyword evidence="5" id="KW-0963">Cytoplasm</keyword>
<evidence type="ECO:0000256" key="6">
    <source>
        <dbReference type="ARBA" id="ARBA00023121"/>
    </source>
</evidence>
<evidence type="ECO:0000256" key="3">
    <source>
        <dbReference type="ARBA" id="ARBA00010883"/>
    </source>
</evidence>
<evidence type="ECO:0000256" key="7">
    <source>
        <dbReference type="ARBA" id="ARBA00023136"/>
    </source>
</evidence>
<evidence type="ECO:0000256" key="1">
    <source>
        <dbReference type="ARBA" id="ARBA00004184"/>
    </source>
</evidence>
<comment type="similarity">
    <text evidence="3">Belongs to the sorting nexin family.</text>
</comment>
<evidence type="ECO:0000256" key="10">
    <source>
        <dbReference type="SAM" id="Coils"/>
    </source>
</evidence>
<dbReference type="PROSITE" id="PS50195">
    <property type="entry name" value="PX"/>
    <property type="match status" value="1"/>
</dbReference>
<evidence type="ECO:0000256" key="11">
    <source>
        <dbReference type="SAM" id="MobiDB-lite"/>
    </source>
</evidence>
<sequence>MEDFDYNAVSWDTGDTTEINTNDPLSIFDKTTDATTSLNFFDEEHENSPFTYPTESNKQQQETSSTPKTEVEEDNAQASTSRSPPLTTSIKPLTSVQMKVTITDPQKEYEGTTAQHISYLVTTETELQSFPKPHIQVRRRFQEFVWLHNTLAYEYPACMVPPLPEKHRMEYLKGDRFGQEFVDKRKDSLERFLQRVARHPTLQKSGCLRIFLTSDKFSSDSAARTKGEGVLENLGDAIINAFTKVQKPDNRFSEVKESIDKFEENLHTIEKLYQKIIKKQNELESEYAELGTEVKGLSELETRIAEPLTKFGEAIDKHTSATKQMISQEESAFLSQIHEYISYCASIKGVMKLREQKQVDFEELTEFLNQQKNEREKLVNHEKASGLSSFIKGKYDEIKGVDQEKSRQLKLEKVEAKVKELEEAVNSSNDVSVKFSEEVLKEFEVFQASKTIDLKTSFNDYCHSQVEYYKTGISIWEEIIPVLEGIQPQ</sequence>
<accession>A0ABR2WQR1</accession>
<dbReference type="InterPro" id="IPR015404">
    <property type="entry name" value="Vps5_C"/>
</dbReference>
<dbReference type="Gene3D" id="3.30.1520.10">
    <property type="entry name" value="Phox-like domain"/>
    <property type="match status" value="1"/>
</dbReference>
<protein>
    <recommendedName>
        <fullName evidence="8">Sorting nexin-4</fullName>
    </recommendedName>
    <alternativeName>
        <fullName evidence="9">Autophagy-related protein 24</fullName>
    </alternativeName>
</protein>
<evidence type="ECO:0000256" key="8">
    <source>
        <dbReference type="ARBA" id="ARBA00040748"/>
    </source>
</evidence>
<dbReference type="EMBL" id="JASJQH010000547">
    <property type="protein sequence ID" value="KAK9763833.1"/>
    <property type="molecule type" value="Genomic_DNA"/>
</dbReference>
<feature type="coiled-coil region" evidence="10">
    <location>
        <begin position="404"/>
        <end position="431"/>
    </location>
</feature>
<evidence type="ECO:0000256" key="2">
    <source>
        <dbReference type="ARBA" id="ARBA00004496"/>
    </source>
</evidence>
<feature type="region of interest" description="Disordered" evidence="11">
    <location>
        <begin position="41"/>
        <end position="91"/>
    </location>
</feature>
<keyword evidence="6" id="KW-0446">Lipid-binding</keyword>
<organism evidence="13 14">
    <name type="scientific">Basidiobolus ranarum</name>
    <dbReference type="NCBI Taxonomy" id="34480"/>
    <lineage>
        <taxon>Eukaryota</taxon>
        <taxon>Fungi</taxon>
        <taxon>Fungi incertae sedis</taxon>
        <taxon>Zoopagomycota</taxon>
        <taxon>Entomophthoromycotina</taxon>
        <taxon>Basidiobolomycetes</taxon>
        <taxon>Basidiobolales</taxon>
        <taxon>Basidiobolaceae</taxon>
        <taxon>Basidiobolus</taxon>
    </lineage>
</organism>
<keyword evidence="7" id="KW-0472">Membrane</keyword>
<feature type="compositionally biased region" description="Polar residues" evidence="11">
    <location>
        <begin position="48"/>
        <end position="68"/>
    </location>
</feature>
<feature type="compositionally biased region" description="Polar residues" evidence="11">
    <location>
        <begin position="76"/>
        <end position="91"/>
    </location>
</feature>
<keyword evidence="14" id="KW-1185">Reference proteome</keyword>
<dbReference type="SUPFAM" id="SSF64268">
    <property type="entry name" value="PX domain"/>
    <property type="match status" value="1"/>
</dbReference>
<evidence type="ECO:0000313" key="14">
    <source>
        <dbReference type="Proteomes" id="UP001479436"/>
    </source>
</evidence>
<dbReference type="Proteomes" id="UP001479436">
    <property type="component" value="Unassembled WGS sequence"/>
</dbReference>
<dbReference type="Pfam" id="PF09325">
    <property type="entry name" value="Vps5"/>
    <property type="match status" value="2"/>
</dbReference>
<keyword evidence="10" id="KW-0175">Coiled coil</keyword>
<dbReference type="SUPFAM" id="SSF103657">
    <property type="entry name" value="BAR/IMD domain-like"/>
    <property type="match status" value="1"/>
</dbReference>
<name>A0ABR2WQR1_9FUNG</name>
<keyword evidence="4" id="KW-0813">Transport</keyword>
<feature type="region of interest" description="Disordered" evidence="11">
    <location>
        <begin position="1"/>
        <end position="28"/>
    </location>
</feature>
<evidence type="ECO:0000259" key="12">
    <source>
        <dbReference type="PROSITE" id="PS50195"/>
    </source>
</evidence>
<dbReference type="InterPro" id="IPR036871">
    <property type="entry name" value="PX_dom_sf"/>
</dbReference>
<dbReference type="CDD" id="cd06863">
    <property type="entry name" value="PX_Atg24p"/>
    <property type="match status" value="1"/>
</dbReference>
<comment type="caution">
    <text evidence="13">The sequence shown here is derived from an EMBL/GenBank/DDBJ whole genome shotgun (WGS) entry which is preliminary data.</text>
</comment>
<gene>
    <name evidence="13" type="primary">SNX4</name>
    <name evidence="13" type="ORF">K7432_009149</name>
</gene>
<feature type="coiled-coil region" evidence="10">
    <location>
        <begin position="259"/>
        <end position="300"/>
    </location>
</feature>
<proteinExistence type="inferred from homology"/>
<dbReference type="InterPro" id="IPR027267">
    <property type="entry name" value="AH/BAR_dom_sf"/>
</dbReference>
<feature type="compositionally biased region" description="Polar residues" evidence="11">
    <location>
        <begin position="13"/>
        <end position="24"/>
    </location>
</feature>
<dbReference type="PANTHER" id="PTHR45949">
    <property type="entry name" value="SORTING NEXIN-4"/>
    <property type="match status" value="1"/>
</dbReference>
<reference evidence="13 14" key="1">
    <citation type="submission" date="2023-04" db="EMBL/GenBank/DDBJ databases">
        <title>Genome of Basidiobolus ranarum AG-B5.</title>
        <authorList>
            <person name="Stajich J.E."/>
            <person name="Carter-House D."/>
            <person name="Gryganskyi A."/>
        </authorList>
    </citation>
    <scope>NUCLEOTIDE SEQUENCE [LARGE SCALE GENOMIC DNA]</scope>
    <source>
        <strain evidence="13 14">AG-B5</strain>
    </source>
</reference>
<evidence type="ECO:0000256" key="5">
    <source>
        <dbReference type="ARBA" id="ARBA00022490"/>
    </source>
</evidence>